<feature type="domain" description="DUF1659" evidence="1">
    <location>
        <begin position="2"/>
        <end position="72"/>
    </location>
</feature>
<protein>
    <recommendedName>
        <fullName evidence="1">DUF1659 domain-containing protein</fullName>
    </recommendedName>
</protein>
<evidence type="ECO:0000259" key="1">
    <source>
        <dbReference type="Pfam" id="PF07872"/>
    </source>
</evidence>
<dbReference type="Proteomes" id="UP000656813">
    <property type="component" value="Unassembled WGS sequence"/>
</dbReference>
<gene>
    <name evidence="2" type="ORF">GCM10007096_41610</name>
</gene>
<reference evidence="2" key="2">
    <citation type="submission" date="2020-09" db="EMBL/GenBank/DDBJ databases">
        <authorList>
            <person name="Sun Q."/>
            <person name="Zhou Y."/>
        </authorList>
    </citation>
    <scope>NUCLEOTIDE SEQUENCE</scope>
    <source>
        <strain evidence="2">CGMCC 1.12777</strain>
    </source>
</reference>
<name>A0A8J3EPE9_9BACL</name>
<keyword evidence="3" id="KW-1185">Reference proteome</keyword>
<evidence type="ECO:0000313" key="3">
    <source>
        <dbReference type="Proteomes" id="UP000656813"/>
    </source>
</evidence>
<organism evidence="2 3">
    <name type="scientific">Pullulanibacillus pueri</name>
    <dbReference type="NCBI Taxonomy" id="1437324"/>
    <lineage>
        <taxon>Bacteria</taxon>
        <taxon>Bacillati</taxon>
        <taxon>Bacillota</taxon>
        <taxon>Bacilli</taxon>
        <taxon>Bacillales</taxon>
        <taxon>Sporolactobacillaceae</taxon>
        <taxon>Pullulanibacillus</taxon>
    </lineage>
</organism>
<dbReference type="AlphaFoldDB" id="A0A8J3EPE9"/>
<dbReference type="RefSeq" id="WP_188499311.1">
    <property type="nucleotide sequence ID" value="NZ_BMFV01000056.1"/>
</dbReference>
<proteinExistence type="predicted"/>
<accession>A0A8J3EPE9</accession>
<sequence>MATSQMEKTTLALVFDGGADEKGNAVNKRKSFNNVKTDATADQLYAIAEAIAGVQQYPLILVERNDTSEILN</sequence>
<evidence type="ECO:0000313" key="2">
    <source>
        <dbReference type="EMBL" id="GGH88695.1"/>
    </source>
</evidence>
<reference evidence="2" key="1">
    <citation type="journal article" date="2014" name="Int. J. Syst. Evol. Microbiol.">
        <title>Complete genome sequence of Corynebacterium casei LMG S-19264T (=DSM 44701T), isolated from a smear-ripened cheese.</title>
        <authorList>
            <consortium name="US DOE Joint Genome Institute (JGI-PGF)"/>
            <person name="Walter F."/>
            <person name="Albersmeier A."/>
            <person name="Kalinowski J."/>
            <person name="Ruckert C."/>
        </authorList>
    </citation>
    <scope>NUCLEOTIDE SEQUENCE</scope>
    <source>
        <strain evidence="2">CGMCC 1.12777</strain>
    </source>
</reference>
<comment type="caution">
    <text evidence="2">The sequence shown here is derived from an EMBL/GenBank/DDBJ whole genome shotgun (WGS) entry which is preliminary data.</text>
</comment>
<dbReference type="InterPro" id="IPR012454">
    <property type="entry name" value="DUF1659"/>
</dbReference>
<dbReference type="EMBL" id="BMFV01000056">
    <property type="protein sequence ID" value="GGH88695.1"/>
    <property type="molecule type" value="Genomic_DNA"/>
</dbReference>
<dbReference type="Pfam" id="PF07872">
    <property type="entry name" value="DUF1659"/>
    <property type="match status" value="1"/>
</dbReference>